<proteinExistence type="predicted"/>
<reference evidence="3" key="1">
    <citation type="submission" date="2016-01" db="EMBL/GenBank/DDBJ databases">
        <authorList>
            <person name="Gamez R.M."/>
            <person name="Rodriguez F."/>
            <person name="Bernal J.F."/>
            <person name="Agarwala R."/>
            <person name="Landsman D."/>
            <person name="Marino-Ramirez L."/>
        </authorList>
    </citation>
    <scope>NUCLEOTIDE SEQUENCE [LARGE SCALE GENOMIC DNA]</scope>
    <source>
        <strain evidence="3">Ps006</strain>
    </source>
</reference>
<dbReference type="GeneID" id="97922845"/>
<dbReference type="Proteomes" id="UP000067111">
    <property type="component" value="Unassembled WGS sequence"/>
</dbReference>
<dbReference type="EMBL" id="LRMR01000005">
    <property type="protein sequence ID" value="KWU52190.1"/>
    <property type="molecule type" value="Genomic_DNA"/>
</dbReference>
<dbReference type="InterPro" id="IPR012337">
    <property type="entry name" value="RNaseH-like_sf"/>
</dbReference>
<dbReference type="SUPFAM" id="SSF46689">
    <property type="entry name" value="Homeodomain-like"/>
    <property type="match status" value="1"/>
</dbReference>
<evidence type="ECO:0000313" key="2">
    <source>
        <dbReference type="EMBL" id="KWU52190.1"/>
    </source>
</evidence>
<protein>
    <submittedName>
        <fullName evidence="2">Transposase</fullName>
    </submittedName>
</protein>
<dbReference type="InterPro" id="IPR001584">
    <property type="entry name" value="Integrase_cat-core"/>
</dbReference>
<dbReference type="Gene3D" id="3.30.420.10">
    <property type="entry name" value="Ribonuclease H-like superfamily/Ribonuclease H"/>
    <property type="match status" value="1"/>
</dbReference>
<accession>A0A0X7KBU6</accession>
<dbReference type="GO" id="GO:0003676">
    <property type="term" value="F:nucleic acid binding"/>
    <property type="evidence" value="ECO:0007669"/>
    <property type="project" value="InterPro"/>
</dbReference>
<sequence>MPWNQESPMNQRIKLVVDWLSGDYTKSQLARRFNVSRPTVDKWISRHVDGDLKSLAELSRRPHHSPNKTDDEILARIVAMKDAHDKWGPKKIIELLRIDDPCTAWPSPSTAGQWLERLGLVSKRRFKRRHGTSHREMREANEPNKTWCADYKGQFKMLDAQMCFPLTVTDHASRMILACRAHPKIMTKPVKQAFERLFQEYGMPDVIRTDNGVPFASPGLARMSTLAVWWIRLGIYPERTMPGRPAQNGRHERMHRSLKLELPLGKNLIEQQLLLEHFRHEFNYVRPHEALGMKRPGELYVPSSRPYPGRLPDLEYPAEMLVRSVRQNGSIMWKGKLVFVSEALAGERIGLKETEDDAWDLYLCDYPLGRLGRGMTRVQASNV</sequence>
<dbReference type="SUPFAM" id="SSF53098">
    <property type="entry name" value="Ribonuclease H-like"/>
    <property type="match status" value="1"/>
</dbReference>
<gene>
    <name evidence="2" type="ORF">AWV77_05000</name>
</gene>
<dbReference type="RefSeq" id="WP_060753173.1">
    <property type="nucleotide sequence ID" value="NZ_CP092411.1"/>
</dbReference>
<evidence type="ECO:0000259" key="1">
    <source>
        <dbReference type="PROSITE" id="PS50994"/>
    </source>
</evidence>
<comment type="caution">
    <text evidence="2">The sequence shown here is derived from an EMBL/GenBank/DDBJ whole genome shotgun (WGS) entry which is preliminary data.</text>
</comment>
<dbReference type="InterPro" id="IPR036397">
    <property type="entry name" value="RNaseH_sf"/>
</dbReference>
<dbReference type="OrthoDB" id="9774685at2"/>
<evidence type="ECO:0000313" key="3">
    <source>
        <dbReference type="Proteomes" id="UP000067111"/>
    </source>
</evidence>
<name>A0A0X7KBU6_9PSED</name>
<dbReference type="PANTHER" id="PTHR47515">
    <property type="entry name" value="LOW CALCIUM RESPONSE LOCUS PROTEIN T"/>
    <property type="match status" value="1"/>
</dbReference>
<dbReference type="PROSITE" id="PS50994">
    <property type="entry name" value="INTEGRASE"/>
    <property type="match status" value="1"/>
</dbReference>
<organism evidence="2 3">
    <name type="scientific">Pseudomonas palleroniana</name>
    <dbReference type="NCBI Taxonomy" id="191390"/>
    <lineage>
        <taxon>Bacteria</taxon>
        <taxon>Pseudomonadati</taxon>
        <taxon>Pseudomonadota</taxon>
        <taxon>Gammaproteobacteria</taxon>
        <taxon>Pseudomonadales</taxon>
        <taxon>Pseudomonadaceae</taxon>
        <taxon>Pseudomonas</taxon>
    </lineage>
</organism>
<dbReference type="PANTHER" id="PTHR47515:SF2">
    <property type="entry name" value="INTEGRASE CORE DOMAIN PROTEIN"/>
    <property type="match status" value="1"/>
</dbReference>
<dbReference type="GO" id="GO:0015074">
    <property type="term" value="P:DNA integration"/>
    <property type="evidence" value="ECO:0007669"/>
    <property type="project" value="InterPro"/>
</dbReference>
<dbReference type="InterPro" id="IPR009057">
    <property type="entry name" value="Homeodomain-like_sf"/>
</dbReference>
<dbReference type="Pfam" id="PF13683">
    <property type="entry name" value="rve_3"/>
    <property type="match status" value="1"/>
</dbReference>
<feature type="domain" description="Integrase catalytic" evidence="1">
    <location>
        <begin position="139"/>
        <end position="304"/>
    </location>
</feature>
<dbReference type="AlphaFoldDB" id="A0A0X7KBU6"/>
<dbReference type="Pfam" id="PF13565">
    <property type="entry name" value="HTH_32"/>
    <property type="match status" value="1"/>
</dbReference>